<dbReference type="AlphaFoldDB" id="A0A174R491"/>
<accession>A0A174R491</accession>
<feature type="transmembrane region" description="Helical" evidence="1">
    <location>
        <begin position="48"/>
        <end position="67"/>
    </location>
</feature>
<dbReference type="InterPro" id="IPR038728">
    <property type="entry name" value="YkvI-like"/>
</dbReference>
<feature type="transmembrane region" description="Helical" evidence="1">
    <location>
        <begin position="7"/>
        <end position="28"/>
    </location>
</feature>
<keyword evidence="1" id="KW-1133">Transmembrane helix</keyword>
<dbReference type="RefSeq" id="WP_207643452.1">
    <property type="nucleotide sequence ID" value="NZ_CZAL01000017.1"/>
</dbReference>
<protein>
    <submittedName>
        <fullName evidence="2">Uncharacterized membrane protein</fullName>
    </submittedName>
</protein>
<dbReference type="PANTHER" id="PTHR37814">
    <property type="entry name" value="CONSERVED MEMBRANE PROTEIN"/>
    <property type="match status" value="1"/>
</dbReference>
<dbReference type="EMBL" id="CZAL01000017">
    <property type="protein sequence ID" value="CUP78727.1"/>
    <property type="molecule type" value="Genomic_DNA"/>
</dbReference>
<dbReference type="Gene3D" id="1.20.1740.10">
    <property type="entry name" value="Amino acid/polyamine transporter I"/>
    <property type="match status" value="1"/>
</dbReference>
<name>A0A174R491_9FIRM</name>
<feature type="transmembrane region" description="Helical" evidence="1">
    <location>
        <begin position="179"/>
        <end position="201"/>
    </location>
</feature>
<feature type="transmembrane region" description="Helical" evidence="1">
    <location>
        <begin position="129"/>
        <end position="154"/>
    </location>
</feature>
<feature type="transmembrane region" description="Helical" evidence="1">
    <location>
        <begin position="207"/>
        <end position="226"/>
    </location>
</feature>
<proteinExistence type="predicted"/>
<feature type="transmembrane region" description="Helical" evidence="1">
    <location>
        <begin position="87"/>
        <end position="105"/>
    </location>
</feature>
<keyword evidence="1" id="KW-0472">Membrane</keyword>
<reference evidence="2 3" key="1">
    <citation type="submission" date="2015-09" db="EMBL/GenBank/DDBJ databases">
        <authorList>
            <consortium name="Pathogen Informatics"/>
        </authorList>
    </citation>
    <scope>NUCLEOTIDE SEQUENCE [LARGE SCALE GENOMIC DNA]</scope>
    <source>
        <strain evidence="2 3">2789STDY5834885</strain>
    </source>
</reference>
<keyword evidence="1" id="KW-0812">Transmembrane</keyword>
<organism evidence="2 3">
    <name type="scientific">Fusicatenibacter saccharivorans</name>
    <dbReference type="NCBI Taxonomy" id="1150298"/>
    <lineage>
        <taxon>Bacteria</taxon>
        <taxon>Bacillati</taxon>
        <taxon>Bacillota</taxon>
        <taxon>Clostridia</taxon>
        <taxon>Lachnospirales</taxon>
        <taxon>Lachnospiraceae</taxon>
        <taxon>Fusicatenibacter</taxon>
    </lineage>
</organism>
<evidence type="ECO:0000313" key="3">
    <source>
        <dbReference type="Proteomes" id="UP000095709"/>
    </source>
</evidence>
<sequence length="233" mass="24996">MRKVASVLSICIIAGLLIVYVPNIIAGAGKIGDTVNTMKTADLPFGKALYAAFLYGTFQLANVAVFVQHAKSFEEPQDAGKSMAVGAVLNALLMIMVVLGIMTVYQNPEMIQQSVPTLFMVQQGVGSKFMTPLISVLIILGAVSTAVNMVAAMVKRIHAGLAERSSRTETAGKISRTQILAALVCCIADFLIAQFGLLTLIQKVYSILAYLAIPVILVPYVVHMAVMRFDTKK</sequence>
<evidence type="ECO:0000313" key="2">
    <source>
        <dbReference type="EMBL" id="CUP78727.1"/>
    </source>
</evidence>
<gene>
    <name evidence="2" type="ORF">ERS852498_02814</name>
</gene>
<dbReference type="Proteomes" id="UP000095709">
    <property type="component" value="Unassembled WGS sequence"/>
</dbReference>
<dbReference type="PANTHER" id="PTHR37814:SF1">
    <property type="entry name" value="MEMBRANE PROTEIN"/>
    <property type="match status" value="1"/>
</dbReference>
<evidence type="ECO:0000256" key="1">
    <source>
        <dbReference type="SAM" id="Phobius"/>
    </source>
</evidence>